<dbReference type="InterPro" id="IPR013325">
    <property type="entry name" value="RNA_pol_sigma_r2"/>
</dbReference>
<reference evidence="2" key="1">
    <citation type="journal article" date="2015" name="Nature">
        <title>Complex archaea that bridge the gap between prokaryotes and eukaryotes.</title>
        <authorList>
            <person name="Spang A."/>
            <person name="Saw J.H."/>
            <person name="Jorgensen S.L."/>
            <person name="Zaremba-Niedzwiedzka K."/>
            <person name="Martijn J."/>
            <person name="Lind A.E."/>
            <person name="van Eijk R."/>
            <person name="Schleper C."/>
            <person name="Guy L."/>
            <person name="Ettema T.J."/>
        </authorList>
    </citation>
    <scope>NUCLEOTIDE SEQUENCE</scope>
</reference>
<dbReference type="SUPFAM" id="SSF88946">
    <property type="entry name" value="Sigma2 domain of RNA polymerase sigma factors"/>
    <property type="match status" value="1"/>
</dbReference>
<protein>
    <recommendedName>
        <fullName evidence="1">RNA polymerase sigma-70 region 2 domain-containing protein</fullName>
    </recommendedName>
</protein>
<dbReference type="GO" id="GO:0003700">
    <property type="term" value="F:DNA-binding transcription factor activity"/>
    <property type="evidence" value="ECO:0007669"/>
    <property type="project" value="InterPro"/>
</dbReference>
<comment type="caution">
    <text evidence="2">The sequence shown here is derived from an EMBL/GenBank/DDBJ whole genome shotgun (WGS) entry which is preliminary data.</text>
</comment>
<feature type="domain" description="RNA polymerase sigma-70 region 2" evidence="1">
    <location>
        <begin position="4"/>
        <end position="68"/>
    </location>
</feature>
<accession>A0A0F9LBV4</accession>
<name>A0A0F9LBV4_9ZZZZ</name>
<dbReference type="EMBL" id="LAZR01012800">
    <property type="protein sequence ID" value="KKM25040.1"/>
    <property type="molecule type" value="Genomic_DNA"/>
</dbReference>
<gene>
    <name evidence="2" type="ORF">LCGC14_1598990</name>
</gene>
<organism evidence="2">
    <name type="scientific">marine sediment metagenome</name>
    <dbReference type="NCBI Taxonomy" id="412755"/>
    <lineage>
        <taxon>unclassified sequences</taxon>
        <taxon>metagenomes</taxon>
        <taxon>ecological metagenomes</taxon>
    </lineage>
</organism>
<proteinExistence type="predicted"/>
<dbReference type="AlphaFoldDB" id="A0A0F9LBV4"/>
<evidence type="ECO:0000259" key="1">
    <source>
        <dbReference type="Pfam" id="PF04542"/>
    </source>
</evidence>
<sequence>MEMNLIYHRAHHFSQTKGGCFEDLVQEGAVACLEAELSYDPTKHTKLSTWIWWSIERRMRVFCEREARTPHYFEEPPDLPDNRDVIEFLDFMDSIPHDVQVVYSLALLDPKEYAGRNPYECHRMMKETLRGIGWTIDRAHEAIQDAKYWINNTSPTLTRSVQTKATT</sequence>
<dbReference type="InterPro" id="IPR007627">
    <property type="entry name" value="RNA_pol_sigma70_r2"/>
</dbReference>
<evidence type="ECO:0000313" key="2">
    <source>
        <dbReference type="EMBL" id="KKM25040.1"/>
    </source>
</evidence>
<dbReference type="Pfam" id="PF04542">
    <property type="entry name" value="Sigma70_r2"/>
    <property type="match status" value="1"/>
</dbReference>
<dbReference type="Gene3D" id="1.10.1740.10">
    <property type="match status" value="1"/>
</dbReference>
<dbReference type="GO" id="GO:0006352">
    <property type="term" value="P:DNA-templated transcription initiation"/>
    <property type="evidence" value="ECO:0007669"/>
    <property type="project" value="InterPro"/>
</dbReference>